<dbReference type="Gene3D" id="3.20.20.80">
    <property type="entry name" value="Glycosidases"/>
    <property type="match status" value="1"/>
</dbReference>
<dbReference type="Pfam" id="PF00128">
    <property type="entry name" value="Alpha-amylase"/>
    <property type="match status" value="1"/>
</dbReference>
<dbReference type="GO" id="GO:0015180">
    <property type="term" value="F:L-alanine transmembrane transporter activity"/>
    <property type="evidence" value="ECO:0007669"/>
    <property type="project" value="TreeGrafter"/>
</dbReference>
<comment type="caution">
    <text evidence="6">The sequence shown here is derived from an EMBL/GenBank/DDBJ whole genome shotgun (WGS) entry which is preliminary data.</text>
</comment>
<dbReference type="Gene3D" id="2.60.40.1180">
    <property type="entry name" value="Golgi alpha-mannosidase II"/>
    <property type="match status" value="1"/>
</dbReference>
<dbReference type="Pfam" id="PF16028">
    <property type="entry name" value="SLC3A2_N"/>
    <property type="match status" value="1"/>
</dbReference>
<keyword evidence="4" id="KW-1133">Transmembrane helix</keyword>
<accession>A0AAV6UNS8</accession>
<feature type="region of interest" description="Disordered" evidence="3">
    <location>
        <begin position="1"/>
        <end position="36"/>
    </location>
</feature>
<dbReference type="InterPro" id="IPR006047">
    <property type="entry name" value="GH13_cat_dom"/>
</dbReference>
<evidence type="ECO:0000259" key="5">
    <source>
        <dbReference type="SMART" id="SM00642"/>
    </source>
</evidence>
<gene>
    <name evidence="6" type="ORF">JTE90_023110</name>
</gene>
<dbReference type="InterPro" id="IPR017853">
    <property type="entry name" value="GH"/>
</dbReference>
<keyword evidence="7" id="KW-1185">Reference proteome</keyword>
<evidence type="ECO:0000256" key="1">
    <source>
        <dbReference type="ARBA" id="ARBA00001657"/>
    </source>
</evidence>
<dbReference type="SMART" id="SM00642">
    <property type="entry name" value="Aamy"/>
    <property type="match status" value="1"/>
</dbReference>
<dbReference type="InterPro" id="IPR042280">
    <property type="entry name" value="SLC3A2"/>
</dbReference>
<name>A0AAV6UNS8_9ARAC</name>
<dbReference type="PANTHER" id="PTHR46673:SF1">
    <property type="entry name" value="4F2 CELL-SURFACE ANTIGEN HEAVY CHAIN"/>
    <property type="match status" value="1"/>
</dbReference>
<dbReference type="GO" id="GO:0015173">
    <property type="term" value="F:aromatic amino acid transmembrane transporter activity"/>
    <property type="evidence" value="ECO:0007669"/>
    <property type="project" value="TreeGrafter"/>
</dbReference>
<dbReference type="Gene3D" id="3.90.400.10">
    <property type="entry name" value="Oligo-1,6-glucosidase, Domain 2"/>
    <property type="match status" value="1"/>
</dbReference>
<protein>
    <recommendedName>
        <fullName evidence="2">alpha-glucosidase</fullName>
        <ecNumber evidence="2">3.2.1.20</ecNumber>
    </recommendedName>
</protein>
<evidence type="ECO:0000313" key="6">
    <source>
        <dbReference type="EMBL" id="KAG8185364.1"/>
    </source>
</evidence>
<sequence>MEKNDEQSACNGDQHENDPADNLDEESAAKAKLTDDPSKVKFTQVQLEGFGDAKNGDAKVDIHIAQTTVGMGKEELMKYANEPFWVRLRMFLFLFFWIAWVAMLVGAVVIIILAPRCPPAPKLEWYQKSAMYQVEVKGFMDGDGNGVGDFEGIASKVDYFKEQNIEAIMLSDFYKKSADTDGILDHKQVDSSIGTLEDFKKMVDKLRENNIRLVIDFNPNHSSDEHPWFTASVEGQEPYKDFYIWADSPQSSLPNNWLNVNGEPAWTWNNQRKQFYLHTFGEHMPDLNLRNPLVRQELSEIVKFWLDKGVDGFKVVAASHLIEDEDLRDEPVATPSQPNKRQYKDINHIYTVDQPENAGLFAEWKQILMNISASSGIPKILMPELSGEWNTSVIYYGNETVPLTELPFKADFAEVRKDISGVELKNLIHIQERPAYVWPTLLVGSKSVRRLASRVGHGLVDAIHMVSIFAKGTPIMYNGDELGINDVPSAKNGELKLLMTTMPWSGSGTTGGFTNSSSSSYPVHPEFTNVNVMAQSKEKQSHLKVFSRLLALRGQPALNFGLQEYPVVTDDIFSLLRVRKGSPGYLVTVNLSGNSTTVDFTSKSAFLPEMARVEVRGSNIVDGPLAEGDHPKIALNHVHLGPKQAVVLSFVPIFE</sequence>
<dbReference type="GO" id="GO:0015190">
    <property type="term" value="F:L-leucine transmembrane transporter activity"/>
    <property type="evidence" value="ECO:0007669"/>
    <property type="project" value="TreeGrafter"/>
</dbReference>
<comment type="catalytic activity">
    <reaction evidence="1">
        <text>Hydrolysis of terminal, non-reducing (1-&gt;4)-linked alpha-D-glucose residues with release of alpha-D-glucose.</text>
        <dbReference type="EC" id="3.2.1.20"/>
    </reaction>
</comment>
<dbReference type="AlphaFoldDB" id="A0AAV6UNS8"/>
<dbReference type="GO" id="GO:0016324">
    <property type="term" value="C:apical plasma membrane"/>
    <property type="evidence" value="ECO:0007669"/>
    <property type="project" value="TreeGrafter"/>
</dbReference>
<feature type="compositionally biased region" description="Basic and acidic residues" evidence="3">
    <location>
        <begin position="27"/>
        <end position="36"/>
    </location>
</feature>
<dbReference type="Proteomes" id="UP000827092">
    <property type="component" value="Unassembled WGS sequence"/>
</dbReference>
<dbReference type="InterPro" id="IPR013780">
    <property type="entry name" value="Glyco_hydro_b"/>
</dbReference>
<dbReference type="SUPFAM" id="SSF51445">
    <property type="entry name" value="(Trans)glycosidases"/>
    <property type="match status" value="1"/>
</dbReference>
<dbReference type="GO" id="GO:1903801">
    <property type="term" value="P:L-leucine import across plasma membrane"/>
    <property type="evidence" value="ECO:0007669"/>
    <property type="project" value="TreeGrafter"/>
</dbReference>
<feature type="transmembrane region" description="Helical" evidence="4">
    <location>
        <begin position="91"/>
        <end position="114"/>
    </location>
</feature>
<evidence type="ECO:0000256" key="2">
    <source>
        <dbReference type="ARBA" id="ARBA00012741"/>
    </source>
</evidence>
<reference evidence="6 7" key="1">
    <citation type="journal article" date="2022" name="Nat. Ecol. Evol.">
        <title>A masculinizing supergene underlies an exaggerated male reproductive morph in a spider.</title>
        <authorList>
            <person name="Hendrickx F."/>
            <person name="De Corte Z."/>
            <person name="Sonet G."/>
            <person name="Van Belleghem S.M."/>
            <person name="Kostlbacher S."/>
            <person name="Vangestel C."/>
        </authorList>
    </citation>
    <scope>NUCLEOTIDE SEQUENCE [LARGE SCALE GENOMIC DNA]</scope>
    <source>
        <strain evidence="6">W744_W776</strain>
    </source>
</reference>
<evidence type="ECO:0000313" key="7">
    <source>
        <dbReference type="Proteomes" id="UP000827092"/>
    </source>
</evidence>
<dbReference type="GO" id="GO:0015823">
    <property type="term" value="P:phenylalanine transport"/>
    <property type="evidence" value="ECO:0007669"/>
    <property type="project" value="TreeGrafter"/>
</dbReference>
<dbReference type="GO" id="GO:0004558">
    <property type="term" value="F:alpha-1,4-glucosidase activity"/>
    <property type="evidence" value="ECO:0007669"/>
    <property type="project" value="UniProtKB-EC"/>
</dbReference>
<dbReference type="GO" id="GO:0016323">
    <property type="term" value="C:basolateral plasma membrane"/>
    <property type="evidence" value="ECO:0007669"/>
    <property type="project" value="TreeGrafter"/>
</dbReference>
<feature type="domain" description="Glycosyl hydrolase family 13 catalytic" evidence="5">
    <location>
        <begin position="133"/>
        <end position="537"/>
    </location>
</feature>
<dbReference type="GO" id="GO:1904273">
    <property type="term" value="P:L-alanine import across plasma membrane"/>
    <property type="evidence" value="ECO:0007669"/>
    <property type="project" value="TreeGrafter"/>
</dbReference>
<dbReference type="PANTHER" id="PTHR46673">
    <property type="entry name" value="4F2 CELL-SURFACE ANTIGEN HEAVY CHAIN"/>
    <property type="match status" value="1"/>
</dbReference>
<dbReference type="EC" id="3.2.1.20" evidence="2"/>
<keyword evidence="4" id="KW-0812">Transmembrane</keyword>
<evidence type="ECO:0000256" key="3">
    <source>
        <dbReference type="SAM" id="MobiDB-lite"/>
    </source>
</evidence>
<dbReference type="InterPro" id="IPR045857">
    <property type="entry name" value="O16G_dom_2"/>
</dbReference>
<dbReference type="InterPro" id="IPR031984">
    <property type="entry name" value="SLC3A2_N"/>
</dbReference>
<organism evidence="6 7">
    <name type="scientific">Oedothorax gibbosus</name>
    <dbReference type="NCBI Taxonomy" id="931172"/>
    <lineage>
        <taxon>Eukaryota</taxon>
        <taxon>Metazoa</taxon>
        <taxon>Ecdysozoa</taxon>
        <taxon>Arthropoda</taxon>
        <taxon>Chelicerata</taxon>
        <taxon>Arachnida</taxon>
        <taxon>Araneae</taxon>
        <taxon>Araneomorphae</taxon>
        <taxon>Entelegynae</taxon>
        <taxon>Araneoidea</taxon>
        <taxon>Linyphiidae</taxon>
        <taxon>Erigoninae</taxon>
        <taxon>Oedothorax</taxon>
    </lineage>
</organism>
<evidence type="ECO:0000256" key="4">
    <source>
        <dbReference type="SAM" id="Phobius"/>
    </source>
</evidence>
<dbReference type="EMBL" id="JAFNEN010000337">
    <property type="protein sequence ID" value="KAG8185364.1"/>
    <property type="molecule type" value="Genomic_DNA"/>
</dbReference>
<proteinExistence type="predicted"/>
<keyword evidence="4" id="KW-0472">Membrane</keyword>
<dbReference type="GO" id="GO:0005975">
    <property type="term" value="P:carbohydrate metabolic process"/>
    <property type="evidence" value="ECO:0007669"/>
    <property type="project" value="InterPro"/>
</dbReference>